<accession>A0A830FHH1</accession>
<organism evidence="1 2">
    <name type="scientific">Haloarcula argentinensis</name>
    <dbReference type="NCBI Taxonomy" id="43776"/>
    <lineage>
        <taxon>Archaea</taxon>
        <taxon>Methanobacteriati</taxon>
        <taxon>Methanobacteriota</taxon>
        <taxon>Stenosarchaea group</taxon>
        <taxon>Halobacteria</taxon>
        <taxon>Halobacteriales</taxon>
        <taxon>Haloarculaceae</taxon>
        <taxon>Haloarcula</taxon>
    </lineage>
</organism>
<sequence length="52" mass="5793">MIDWYIISVERIGEMEATIERTNGVIDALVAELSRSTDEEIVIAGEAVRITL</sequence>
<dbReference type="AlphaFoldDB" id="A0A830FHH1"/>
<evidence type="ECO:0000313" key="2">
    <source>
        <dbReference type="Proteomes" id="UP000656367"/>
    </source>
</evidence>
<gene>
    <name evidence="1" type="ORF">GCM10009006_34610</name>
</gene>
<dbReference type="Proteomes" id="UP000656367">
    <property type="component" value="Unassembled WGS sequence"/>
</dbReference>
<dbReference type="EMBL" id="BMON01000005">
    <property type="protein sequence ID" value="GGM50565.1"/>
    <property type="molecule type" value="Genomic_DNA"/>
</dbReference>
<evidence type="ECO:0000313" key="1">
    <source>
        <dbReference type="EMBL" id="GGM50565.1"/>
    </source>
</evidence>
<name>A0A830FHH1_HALAR</name>
<comment type="caution">
    <text evidence="1">The sequence shown here is derived from an EMBL/GenBank/DDBJ whole genome shotgun (WGS) entry which is preliminary data.</text>
</comment>
<protein>
    <submittedName>
        <fullName evidence="1">Uncharacterized protein</fullName>
    </submittedName>
</protein>
<reference evidence="1" key="1">
    <citation type="journal article" date="2014" name="Int. J. Syst. Evol. Microbiol.">
        <title>Complete genome sequence of Corynebacterium casei LMG S-19264T (=DSM 44701T), isolated from a smear-ripened cheese.</title>
        <authorList>
            <consortium name="US DOE Joint Genome Institute (JGI-PGF)"/>
            <person name="Walter F."/>
            <person name="Albersmeier A."/>
            <person name="Kalinowski J."/>
            <person name="Ruckert C."/>
        </authorList>
    </citation>
    <scope>NUCLEOTIDE SEQUENCE</scope>
    <source>
        <strain evidence="1">JCM 15759</strain>
    </source>
</reference>
<proteinExistence type="predicted"/>
<reference evidence="1" key="2">
    <citation type="submission" date="2020-09" db="EMBL/GenBank/DDBJ databases">
        <authorList>
            <person name="Sun Q."/>
            <person name="Ohkuma M."/>
        </authorList>
    </citation>
    <scope>NUCLEOTIDE SEQUENCE</scope>
    <source>
        <strain evidence="1">JCM 15759</strain>
    </source>
</reference>